<dbReference type="SMART" id="SM00925">
    <property type="entry name" value="MltA"/>
    <property type="match status" value="1"/>
</dbReference>
<dbReference type="InterPro" id="IPR005300">
    <property type="entry name" value="MltA_B"/>
</dbReference>
<comment type="function">
    <text evidence="12">Murein-degrading enzyme. May play a role in recycling of muropeptides during cell elongation and/or cell division. Degrades murein glycan strands and insoluble, high-molecular weight murein sacculi.</text>
</comment>
<evidence type="ECO:0000256" key="4">
    <source>
        <dbReference type="ARBA" id="ARBA00012587"/>
    </source>
</evidence>
<dbReference type="CDD" id="cd22785">
    <property type="entry name" value="DPBB_MltA-like"/>
    <property type="match status" value="1"/>
</dbReference>
<comment type="caution">
    <text evidence="16">The sequence shown here is derived from an EMBL/GenBank/DDBJ whole genome shotgun (WGS) entry which is preliminary data.</text>
</comment>
<evidence type="ECO:0000256" key="6">
    <source>
        <dbReference type="ARBA" id="ARBA00023136"/>
    </source>
</evidence>
<evidence type="ECO:0000256" key="2">
    <source>
        <dbReference type="ARBA" id="ARBA00004442"/>
    </source>
</evidence>
<evidence type="ECO:0000313" key="16">
    <source>
        <dbReference type="EMBL" id="EBR9859424.1"/>
    </source>
</evidence>
<dbReference type="AlphaFoldDB" id="A0A5U8SZA4"/>
<dbReference type="SUPFAM" id="SSF50685">
    <property type="entry name" value="Barwin-like endoglucanases"/>
    <property type="match status" value="1"/>
</dbReference>
<evidence type="ECO:0000256" key="12">
    <source>
        <dbReference type="ARBA" id="ARBA00057954"/>
    </source>
</evidence>
<reference evidence="16" key="1">
    <citation type="submission" date="2018-07" db="EMBL/GenBank/DDBJ databases">
        <authorList>
            <person name="Ashton P.M."/>
            <person name="Dallman T."/>
            <person name="Nair S."/>
            <person name="De Pinna E."/>
            <person name="Peters T."/>
            <person name="Grant K."/>
        </authorList>
    </citation>
    <scope>NUCLEOTIDE SEQUENCE</scope>
    <source>
        <strain evidence="16">296838</strain>
    </source>
</reference>
<dbReference type="Pfam" id="PF03562">
    <property type="entry name" value="MltA"/>
    <property type="match status" value="1"/>
</dbReference>
<dbReference type="PROSITE" id="PS51257">
    <property type="entry name" value="PROKAR_LIPOPROTEIN"/>
    <property type="match status" value="1"/>
</dbReference>
<sequence length="367" mass="40806">MGMSKTGRYLLCGVLFSLLVGCESRPTDKGQQYKDGHLTQNLQEVANVNSPGVPVNGPDFLKQVEAIRTTSPRLYNQYSENFRAVENWLRSGADTAQLRQFNLHSYQMEGKDNYGNVQFTGYYTPVVQARHTRQGEFQYPIYRMPPKKGSRLPSRAQIYNGALSDNYVLAYSNSLMDNFLMDVQGSAYIDFGDGSELNFFAYAGKNGHGYTSIGRVLIDRGEVEKKDMSMLAIRQWADNHSPQEVQELLEQNASFVFFTPKQFAPVKGASAVPLIAKASVASDKTLIPPGTTLLAEVPVLDNQGNFTGRYDMRLMIALDVGGAIKGHHFDIYHGIGHDAGLMAGFYNHYGRVWVLKKGIPPILNPAL</sequence>
<evidence type="ECO:0000256" key="5">
    <source>
        <dbReference type="ARBA" id="ARBA00022729"/>
    </source>
</evidence>
<dbReference type="EC" id="4.2.2.n1" evidence="4 14"/>
<dbReference type="InterPro" id="IPR036908">
    <property type="entry name" value="RlpA-like_sf"/>
</dbReference>
<evidence type="ECO:0000256" key="3">
    <source>
        <dbReference type="ARBA" id="ARBA00004635"/>
    </source>
</evidence>
<protein>
    <recommendedName>
        <fullName evidence="13 14">Membrane-bound lytic murein transglycosylase A</fullName>
        <ecNumber evidence="4 14">4.2.2.n1</ecNumber>
    </recommendedName>
    <alternativeName>
        <fullName evidence="14">Murein hydrolase A</fullName>
    </alternativeName>
</protein>
<dbReference type="GO" id="GO:0009254">
    <property type="term" value="P:peptidoglycan turnover"/>
    <property type="evidence" value="ECO:0007669"/>
    <property type="project" value="UniProtKB-UniRule"/>
</dbReference>
<keyword evidence="10" id="KW-0449">Lipoprotein</keyword>
<comment type="subcellular location">
    <subcellularLocation>
        <location evidence="2">Cell outer membrane</location>
    </subcellularLocation>
    <subcellularLocation>
        <location evidence="3">Membrane</location>
        <topology evidence="3">Lipid-anchor</topology>
    </subcellularLocation>
</comment>
<evidence type="ECO:0000259" key="15">
    <source>
        <dbReference type="SMART" id="SM00925"/>
    </source>
</evidence>
<keyword evidence="6" id="KW-0472">Membrane</keyword>
<evidence type="ECO:0000256" key="10">
    <source>
        <dbReference type="ARBA" id="ARBA00023288"/>
    </source>
</evidence>
<keyword evidence="11 14" id="KW-0961">Cell wall biogenesis/degradation</keyword>
<dbReference type="Pfam" id="PF06725">
    <property type="entry name" value="3D"/>
    <property type="match status" value="1"/>
</dbReference>
<dbReference type="PANTHER" id="PTHR30124:SF0">
    <property type="entry name" value="MEMBRANE-BOUND LYTIC MUREIN TRANSGLYCOSYLASE A"/>
    <property type="match status" value="1"/>
</dbReference>
<dbReference type="GO" id="GO:0009279">
    <property type="term" value="C:cell outer membrane"/>
    <property type="evidence" value="ECO:0007669"/>
    <property type="project" value="UniProtKB-SubCell"/>
</dbReference>
<dbReference type="Gene3D" id="2.40.240.50">
    <property type="entry name" value="Barwin-like endoglucanases"/>
    <property type="match status" value="1"/>
</dbReference>
<dbReference type="GO" id="GO:0008933">
    <property type="term" value="F:peptidoglycan lytic transglycosylase activity"/>
    <property type="evidence" value="ECO:0007669"/>
    <property type="project" value="TreeGrafter"/>
</dbReference>
<dbReference type="PANTHER" id="PTHR30124">
    <property type="entry name" value="MEMBRANE-BOUND LYTIC MUREIN TRANSGLYCOSYLASE A"/>
    <property type="match status" value="1"/>
</dbReference>
<evidence type="ECO:0000256" key="11">
    <source>
        <dbReference type="ARBA" id="ARBA00023316"/>
    </source>
</evidence>
<dbReference type="GO" id="GO:0004553">
    <property type="term" value="F:hydrolase activity, hydrolyzing O-glycosyl compounds"/>
    <property type="evidence" value="ECO:0007669"/>
    <property type="project" value="InterPro"/>
</dbReference>
<name>A0A5U8SZA4_SALET</name>
<dbReference type="Gene3D" id="2.40.40.10">
    <property type="entry name" value="RlpA-like domain"/>
    <property type="match status" value="1"/>
</dbReference>
<evidence type="ECO:0000256" key="13">
    <source>
        <dbReference type="ARBA" id="ARBA00070765"/>
    </source>
</evidence>
<comment type="catalytic activity">
    <reaction evidence="1 14">
        <text>Exolytic cleavage of the (1-&gt;4)-beta-glycosidic linkage between N-acetylmuramic acid (MurNAc) and N-acetylglucosamine (GlcNAc) residues in peptidoglycan, from either the reducing or the non-reducing ends of the peptidoglycan chains, with concomitant formation of a 1,6-anhydrobond in the MurNAc residue.</text>
        <dbReference type="EC" id="4.2.2.n1"/>
    </reaction>
</comment>
<dbReference type="EMBL" id="AAGUAT010000208">
    <property type="protein sequence ID" value="EBR9859424.1"/>
    <property type="molecule type" value="Genomic_DNA"/>
</dbReference>
<evidence type="ECO:0000256" key="7">
    <source>
        <dbReference type="ARBA" id="ARBA00023139"/>
    </source>
</evidence>
<dbReference type="NCBIfam" id="NF008366">
    <property type="entry name" value="PRK11162.1"/>
    <property type="match status" value="1"/>
</dbReference>
<keyword evidence="9 14" id="KW-0456">Lyase</keyword>
<dbReference type="InterPro" id="IPR026044">
    <property type="entry name" value="MltA"/>
</dbReference>
<dbReference type="PIRSF" id="PIRSF019422">
    <property type="entry name" value="MltA"/>
    <property type="match status" value="1"/>
</dbReference>
<evidence type="ECO:0000256" key="1">
    <source>
        <dbReference type="ARBA" id="ARBA00001420"/>
    </source>
</evidence>
<dbReference type="FunFam" id="2.40.240.50:FF:000001">
    <property type="entry name" value="Membrane-bound lytic murein transglycosylase A"/>
    <property type="match status" value="1"/>
</dbReference>
<keyword evidence="7" id="KW-0564">Palmitate</keyword>
<dbReference type="CDD" id="cd14472">
    <property type="entry name" value="mltA_B_like"/>
    <property type="match status" value="1"/>
</dbReference>
<keyword evidence="5" id="KW-0732">Signal</keyword>
<evidence type="ECO:0000256" key="9">
    <source>
        <dbReference type="ARBA" id="ARBA00023239"/>
    </source>
</evidence>
<accession>A0A5U8SZA4</accession>
<dbReference type="GO" id="GO:0009253">
    <property type="term" value="P:peptidoglycan catabolic process"/>
    <property type="evidence" value="ECO:0007669"/>
    <property type="project" value="TreeGrafter"/>
</dbReference>
<organism evidence="16">
    <name type="scientific">Salmonella enterica subsp. enterica serovar Chester</name>
    <dbReference type="NCBI Taxonomy" id="149386"/>
    <lineage>
        <taxon>Bacteria</taxon>
        <taxon>Pseudomonadati</taxon>
        <taxon>Pseudomonadota</taxon>
        <taxon>Gammaproteobacteria</taxon>
        <taxon>Enterobacterales</taxon>
        <taxon>Enterobacteriaceae</taxon>
        <taxon>Salmonella</taxon>
    </lineage>
</organism>
<dbReference type="GO" id="GO:0071555">
    <property type="term" value="P:cell wall organization"/>
    <property type="evidence" value="ECO:0007669"/>
    <property type="project" value="UniProtKB-KW"/>
</dbReference>
<evidence type="ECO:0000256" key="14">
    <source>
        <dbReference type="PIRNR" id="PIRNR019422"/>
    </source>
</evidence>
<dbReference type="InterPro" id="IPR010611">
    <property type="entry name" value="3D_dom"/>
</dbReference>
<gene>
    <name evidence="16" type="ORF">DS524_27160</name>
</gene>
<evidence type="ECO:0000256" key="8">
    <source>
        <dbReference type="ARBA" id="ARBA00023237"/>
    </source>
</evidence>
<feature type="domain" description="Lytic transglycosylase MltA" evidence="15">
    <location>
        <begin position="126"/>
        <end position="259"/>
    </location>
</feature>
<keyword evidence="8" id="KW-0998">Cell outer membrane</keyword>
<proteinExistence type="predicted"/>